<dbReference type="AlphaFoldDB" id="A0A8S4QWJ3"/>
<proteinExistence type="predicted"/>
<dbReference type="EMBL" id="CAKXAJ010018422">
    <property type="protein sequence ID" value="CAH2217710.1"/>
    <property type="molecule type" value="Genomic_DNA"/>
</dbReference>
<organism evidence="1 2">
    <name type="scientific">Pararge aegeria aegeria</name>
    <dbReference type="NCBI Taxonomy" id="348720"/>
    <lineage>
        <taxon>Eukaryota</taxon>
        <taxon>Metazoa</taxon>
        <taxon>Ecdysozoa</taxon>
        <taxon>Arthropoda</taxon>
        <taxon>Hexapoda</taxon>
        <taxon>Insecta</taxon>
        <taxon>Pterygota</taxon>
        <taxon>Neoptera</taxon>
        <taxon>Endopterygota</taxon>
        <taxon>Lepidoptera</taxon>
        <taxon>Glossata</taxon>
        <taxon>Ditrysia</taxon>
        <taxon>Papilionoidea</taxon>
        <taxon>Nymphalidae</taxon>
        <taxon>Satyrinae</taxon>
        <taxon>Satyrini</taxon>
        <taxon>Parargina</taxon>
        <taxon>Pararge</taxon>
    </lineage>
</organism>
<dbReference type="Proteomes" id="UP000838756">
    <property type="component" value="Unassembled WGS sequence"/>
</dbReference>
<comment type="caution">
    <text evidence="1">The sequence shown here is derived from an EMBL/GenBank/DDBJ whole genome shotgun (WGS) entry which is preliminary data.</text>
</comment>
<dbReference type="OrthoDB" id="6349744at2759"/>
<gene>
    <name evidence="1" type="primary">jg27860</name>
    <name evidence="1" type="ORF">PAEG_LOCUS5592</name>
</gene>
<keyword evidence="2" id="KW-1185">Reference proteome</keyword>
<sequence length="110" mass="12978">MVCIEEEPWYLSLCEELDAFCKQVDDKVDKEQQQLKACEKRNELESKLQQESCGALECPSNRRSGLQSEEPPYNTRRFKDYCRLNPTLDPTTKRKLLKMLVEAFREKTID</sequence>
<protein>
    <submittedName>
        <fullName evidence="1">Jg27860 protein</fullName>
    </submittedName>
</protein>
<accession>A0A8S4QWJ3</accession>
<evidence type="ECO:0000313" key="2">
    <source>
        <dbReference type="Proteomes" id="UP000838756"/>
    </source>
</evidence>
<name>A0A8S4QWJ3_9NEOP</name>
<evidence type="ECO:0000313" key="1">
    <source>
        <dbReference type="EMBL" id="CAH2217710.1"/>
    </source>
</evidence>
<reference evidence="1" key="1">
    <citation type="submission" date="2022-03" db="EMBL/GenBank/DDBJ databases">
        <authorList>
            <person name="Lindestad O."/>
        </authorList>
    </citation>
    <scope>NUCLEOTIDE SEQUENCE</scope>
</reference>